<sequence length="98" mass="10946">MQRYLDKIQVTLHRFKEWNLVHIPREQNSKADTLANLGSSVKEDDLLLGAVVQLSKSAIEKVYGAEALIPVEVGEPSARFRHTTKSSNNKAMTAVLEL</sequence>
<dbReference type="InterPro" id="IPR036397">
    <property type="entry name" value="RNaseH_sf"/>
</dbReference>
<reference evidence="3" key="2">
    <citation type="submission" date="2025-08" db="UniProtKB">
        <authorList>
            <consortium name="RefSeq"/>
        </authorList>
    </citation>
    <scope>IDENTIFICATION</scope>
    <source>
        <tissue evidence="3">Leaf</tissue>
    </source>
</reference>
<evidence type="ECO:0000259" key="1">
    <source>
        <dbReference type="Pfam" id="PF13456"/>
    </source>
</evidence>
<dbReference type="Gene3D" id="3.30.420.10">
    <property type="entry name" value="Ribonuclease H-like superfamily/Ribonuclease H"/>
    <property type="match status" value="1"/>
</dbReference>
<dbReference type="Proteomes" id="UP000189701">
    <property type="component" value="Unplaced"/>
</dbReference>
<evidence type="ECO:0000313" key="3">
    <source>
        <dbReference type="RefSeq" id="XP_009777679.1"/>
    </source>
</evidence>
<dbReference type="RefSeq" id="XP_009777679.1">
    <property type="nucleotide sequence ID" value="XM_009779377.1"/>
</dbReference>
<reference evidence="2" key="1">
    <citation type="journal article" date="2013" name="Genome Biol.">
        <title>Reference genomes and transcriptomes of Nicotiana sylvestris and Nicotiana tomentosiformis.</title>
        <authorList>
            <person name="Sierro N."/>
            <person name="Battey J.N."/>
            <person name="Ouadi S."/>
            <person name="Bovet L."/>
            <person name="Goepfert S."/>
            <person name="Bakaher N."/>
            <person name="Peitsch M.C."/>
            <person name="Ivanov N.V."/>
        </authorList>
    </citation>
    <scope>NUCLEOTIDE SEQUENCE [LARGE SCALE GENOMIC DNA]</scope>
</reference>
<feature type="domain" description="RNase H type-1" evidence="1">
    <location>
        <begin position="1"/>
        <end position="37"/>
    </location>
</feature>
<evidence type="ECO:0000313" key="2">
    <source>
        <dbReference type="Proteomes" id="UP000189701"/>
    </source>
</evidence>
<accession>A0A1U7WSM5</accession>
<organism evidence="2 3">
    <name type="scientific">Nicotiana sylvestris</name>
    <name type="common">Wood tobacco</name>
    <name type="synonym">South American tobacco</name>
    <dbReference type="NCBI Taxonomy" id="4096"/>
    <lineage>
        <taxon>Eukaryota</taxon>
        <taxon>Viridiplantae</taxon>
        <taxon>Streptophyta</taxon>
        <taxon>Embryophyta</taxon>
        <taxon>Tracheophyta</taxon>
        <taxon>Spermatophyta</taxon>
        <taxon>Magnoliopsida</taxon>
        <taxon>eudicotyledons</taxon>
        <taxon>Gunneridae</taxon>
        <taxon>Pentapetalae</taxon>
        <taxon>asterids</taxon>
        <taxon>lamiids</taxon>
        <taxon>Solanales</taxon>
        <taxon>Solanaceae</taxon>
        <taxon>Nicotianoideae</taxon>
        <taxon>Nicotianeae</taxon>
        <taxon>Nicotiana</taxon>
    </lineage>
</organism>
<dbReference type="GO" id="GO:0004523">
    <property type="term" value="F:RNA-DNA hybrid ribonuclease activity"/>
    <property type="evidence" value="ECO:0007669"/>
    <property type="project" value="InterPro"/>
</dbReference>
<name>A0A1U7WSM5_NICSY</name>
<dbReference type="InterPro" id="IPR002156">
    <property type="entry name" value="RNaseH_domain"/>
</dbReference>
<dbReference type="GO" id="GO:0003676">
    <property type="term" value="F:nucleic acid binding"/>
    <property type="evidence" value="ECO:0007669"/>
    <property type="project" value="InterPro"/>
</dbReference>
<dbReference type="Pfam" id="PF13456">
    <property type="entry name" value="RVT_3"/>
    <property type="match status" value="1"/>
</dbReference>
<keyword evidence="2" id="KW-1185">Reference proteome</keyword>
<proteinExistence type="predicted"/>
<dbReference type="AlphaFoldDB" id="A0A1U7WSM5"/>
<gene>
    <name evidence="3" type="primary">LOC104227186</name>
</gene>
<protein>
    <submittedName>
        <fullName evidence="3">Uncharacterized protein LOC104227186</fullName>
    </submittedName>
</protein>